<evidence type="ECO:0000256" key="1">
    <source>
        <dbReference type="ARBA" id="ARBA00004123"/>
    </source>
</evidence>
<keyword evidence="4" id="KW-0539">Nucleus</keyword>
<protein>
    <submittedName>
        <fullName evidence="6">Uncharacterized protein</fullName>
    </submittedName>
</protein>
<evidence type="ECO:0000256" key="2">
    <source>
        <dbReference type="ARBA" id="ARBA00022723"/>
    </source>
</evidence>
<keyword evidence="7" id="KW-1185">Reference proteome</keyword>
<name>A0A1E4RYC6_CYBJN</name>
<dbReference type="RefSeq" id="XP_020069316.1">
    <property type="nucleotide sequence ID" value="XM_020217404.1"/>
</dbReference>
<dbReference type="GeneID" id="30991800"/>
<feature type="compositionally biased region" description="Polar residues" evidence="5">
    <location>
        <begin position="12"/>
        <end position="25"/>
    </location>
</feature>
<feature type="compositionally biased region" description="Low complexity" evidence="5">
    <location>
        <begin position="26"/>
        <end position="55"/>
    </location>
</feature>
<evidence type="ECO:0000313" key="6">
    <source>
        <dbReference type="EMBL" id="ODV72277.1"/>
    </source>
</evidence>
<dbReference type="CDD" id="cd12148">
    <property type="entry name" value="fungal_TF_MHR"/>
    <property type="match status" value="1"/>
</dbReference>
<comment type="subcellular location">
    <subcellularLocation>
        <location evidence="1">Nucleus</location>
    </subcellularLocation>
</comment>
<dbReference type="OrthoDB" id="3981143at2759"/>
<dbReference type="InterPro" id="IPR050987">
    <property type="entry name" value="AtrR-like"/>
</dbReference>
<dbReference type="STRING" id="983966.A0A1E4RYC6"/>
<accession>A0A1E4RYC6</accession>
<dbReference type="EMBL" id="KV453935">
    <property type="protein sequence ID" value="ODV72277.1"/>
    <property type="molecule type" value="Genomic_DNA"/>
</dbReference>
<dbReference type="GO" id="GO:0005634">
    <property type="term" value="C:nucleus"/>
    <property type="evidence" value="ECO:0007669"/>
    <property type="project" value="UniProtKB-SubCell"/>
</dbReference>
<dbReference type="Proteomes" id="UP000094389">
    <property type="component" value="Unassembled WGS sequence"/>
</dbReference>
<dbReference type="GO" id="GO:0003677">
    <property type="term" value="F:DNA binding"/>
    <property type="evidence" value="ECO:0007669"/>
    <property type="project" value="UniProtKB-KW"/>
</dbReference>
<feature type="region of interest" description="Disordered" evidence="5">
    <location>
        <begin position="1"/>
        <end position="61"/>
    </location>
</feature>
<dbReference type="GO" id="GO:0046872">
    <property type="term" value="F:metal ion binding"/>
    <property type="evidence" value="ECO:0007669"/>
    <property type="project" value="UniProtKB-KW"/>
</dbReference>
<gene>
    <name evidence="6" type="ORF">CYBJADRAFT_19150</name>
</gene>
<dbReference type="OMA" id="MHEYNTA"/>
<keyword evidence="3" id="KW-0238">DNA-binding</keyword>
<dbReference type="PANTHER" id="PTHR46910:SF3">
    <property type="entry name" value="HALOTOLERANCE PROTEIN 9-RELATED"/>
    <property type="match status" value="1"/>
</dbReference>
<dbReference type="PANTHER" id="PTHR46910">
    <property type="entry name" value="TRANSCRIPTION FACTOR PDR1"/>
    <property type="match status" value="1"/>
</dbReference>
<keyword evidence="2" id="KW-0479">Metal-binding</keyword>
<dbReference type="GO" id="GO:0003700">
    <property type="term" value="F:DNA-binding transcription factor activity"/>
    <property type="evidence" value="ECO:0007669"/>
    <property type="project" value="InterPro"/>
</dbReference>
<proteinExistence type="predicted"/>
<reference evidence="6 7" key="1">
    <citation type="journal article" date="2016" name="Proc. Natl. Acad. Sci. U.S.A.">
        <title>Comparative genomics of biotechnologically important yeasts.</title>
        <authorList>
            <person name="Riley R."/>
            <person name="Haridas S."/>
            <person name="Wolfe K.H."/>
            <person name="Lopes M.R."/>
            <person name="Hittinger C.T."/>
            <person name="Goeker M."/>
            <person name="Salamov A.A."/>
            <person name="Wisecaver J.H."/>
            <person name="Long T.M."/>
            <person name="Calvey C.H."/>
            <person name="Aerts A.L."/>
            <person name="Barry K.W."/>
            <person name="Choi C."/>
            <person name="Clum A."/>
            <person name="Coughlan A.Y."/>
            <person name="Deshpande S."/>
            <person name="Douglass A.P."/>
            <person name="Hanson S.J."/>
            <person name="Klenk H.-P."/>
            <person name="LaButti K.M."/>
            <person name="Lapidus A."/>
            <person name="Lindquist E.A."/>
            <person name="Lipzen A.M."/>
            <person name="Meier-Kolthoff J.P."/>
            <person name="Ohm R.A."/>
            <person name="Otillar R.P."/>
            <person name="Pangilinan J.L."/>
            <person name="Peng Y."/>
            <person name="Rokas A."/>
            <person name="Rosa C.A."/>
            <person name="Scheuner C."/>
            <person name="Sibirny A.A."/>
            <person name="Slot J.C."/>
            <person name="Stielow J.B."/>
            <person name="Sun H."/>
            <person name="Kurtzman C.P."/>
            <person name="Blackwell M."/>
            <person name="Grigoriev I.V."/>
            <person name="Jeffries T.W."/>
        </authorList>
    </citation>
    <scope>NUCLEOTIDE SEQUENCE [LARGE SCALE GENOMIC DNA]</scope>
    <source>
        <strain evidence="7">ATCC 18201 / CBS 1600 / BCRC 20928 / JCM 3617 / NBRC 0987 / NRRL Y-1542</strain>
    </source>
</reference>
<evidence type="ECO:0000256" key="3">
    <source>
        <dbReference type="ARBA" id="ARBA00023125"/>
    </source>
</evidence>
<evidence type="ECO:0000256" key="4">
    <source>
        <dbReference type="ARBA" id="ARBA00023242"/>
    </source>
</evidence>
<evidence type="ECO:0000256" key="5">
    <source>
        <dbReference type="SAM" id="MobiDB-lite"/>
    </source>
</evidence>
<dbReference type="AlphaFoldDB" id="A0A1E4RYC6"/>
<organism evidence="6 7">
    <name type="scientific">Cyberlindnera jadinii (strain ATCC 18201 / CBS 1600 / BCRC 20928 / JCM 3617 / NBRC 0987 / NRRL Y-1542)</name>
    <name type="common">Torula yeast</name>
    <name type="synonym">Candida utilis</name>
    <dbReference type="NCBI Taxonomy" id="983966"/>
    <lineage>
        <taxon>Eukaryota</taxon>
        <taxon>Fungi</taxon>
        <taxon>Dikarya</taxon>
        <taxon>Ascomycota</taxon>
        <taxon>Saccharomycotina</taxon>
        <taxon>Saccharomycetes</taxon>
        <taxon>Phaffomycetales</taxon>
        <taxon>Phaffomycetaceae</taxon>
        <taxon>Cyberlindnera</taxon>
    </lineage>
</organism>
<sequence>MSIMDMKHSGVMHQQSQSQPLPNQYPQFQYQHGPQAQAQAQHPMNHGFPPQGVPLNSPPPPPPMYDSRPFASGPPMGIPTPGMYPMAGQPPMGYGGPVMMDYWNSFPPGPNQLPSYTAQSRTPGELVEPLRPVPPFPDVMGPFPHRPPFQSHLPPISNQEPHILSPNKRQRIEVEPESVIDPSLFKPYELIDFHNMICPQMKKVKLECNGLLENNSLLKRDKIYSIFYFYLMKLDAIPRAPPSNRFTRLVQNPSYEIERFYREPQSLVEFIKKIEEVLPKNKIVWLLVERFFLDIAQPFCPTLEEKKFTKDLARVIGPPESPEADTKFNISLDNNEDLVICLKLMFVVRIMQICLLTTTRLDKSSDYLLKSCKPSHELELYIDLFFNTITKFNVSDETRLKLTLMKVLLSTISFDGVTPLNLSPSTLMALALQLNLNIDGEIGDEENLKHIWYYIYVYYFSVCIQHGLPIFLTEDFFNVKLSEAGVGIGKIFMKSININYEKQVEVFKSARHLVSSLHKPHHKLSVGTVCKLLKEYDEVFDQQFGSFNENKNEISYNYAEKISRLMNSILHNMTKANVLAVVMLHYENYPDAPKGEVVKFINEYQQVCYNSFQESLDVLKNYNNYFKSGYEFYLFEFIFKLLERLLKHLQSFLLRFEYFKTPYSSLLKFFLSIIEELNKFPVLQQYVQLWRLQNRAKIILHILKRHREGKINAFELKFDYQGEEIDFTGFYSSFLTIGTESWDALDKGFDKLNELCDTKYSNLRSKDDLFNAIDFPEPEFCINYFH</sequence>
<evidence type="ECO:0000313" key="7">
    <source>
        <dbReference type="Proteomes" id="UP000094389"/>
    </source>
</evidence>